<accession>A0A2W5EQ02</accession>
<dbReference type="InterPro" id="IPR029063">
    <property type="entry name" value="SAM-dependent_MTases_sf"/>
</dbReference>
<evidence type="ECO:0000259" key="7">
    <source>
        <dbReference type="Pfam" id="PF01555"/>
    </source>
</evidence>
<dbReference type="GO" id="GO:0009007">
    <property type="term" value="F:site-specific DNA-methyltransferase (adenine-specific) activity"/>
    <property type="evidence" value="ECO:0007669"/>
    <property type="project" value="UniProtKB-EC"/>
</dbReference>
<proteinExistence type="inferred from homology"/>
<comment type="caution">
    <text evidence="8">The sequence shown here is derived from an EMBL/GenBank/DDBJ whole genome shotgun (WGS) entry which is preliminary data.</text>
</comment>
<evidence type="ECO:0000256" key="5">
    <source>
        <dbReference type="ARBA" id="ARBA00022691"/>
    </source>
</evidence>
<dbReference type="GO" id="GO:0008170">
    <property type="term" value="F:N-methyltransferase activity"/>
    <property type="evidence" value="ECO:0007669"/>
    <property type="project" value="InterPro"/>
</dbReference>
<dbReference type="AlphaFoldDB" id="A0A2W5EQ02"/>
<dbReference type="GO" id="GO:0032259">
    <property type="term" value="P:methylation"/>
    <property type="evidence" value="ECO:0007669"/>
    <property type="project" value="UniProtKB-KW"/>
</dbReference>
<dbReference type="PROSITE" id="PS00092">
    <property type="entry name" value="N6_MTASE"/>
    <property type="match status" value="1"/>
</dbReference>
<dbReference type="SUPFAM" id="SSF53335">
    <property type="entry name" value="S-adenosyl-L-methionine-dependent methyltransferases"/>
    <property type="match status" value="1"/>
</dbReference>
<dbReference type="InterPro" id="IPR002052">
    <property type="entry name" value="DNA_methylase_N6_adenine_CS"/>
</dbReference>
<organism evidence="8 9">
    <name type="scientific">Pseudomonas kuykendallii</name>
    <dbReference type="NCBI Taxonomy" id="1007099"/>
    <lineage>
        <taxon>Bacteria</taxon>
        <taxon>Pseudomonadati</taxon>
        <taxon>Pseudomonadota</taxon>
        <taxon>Gammaproteobacteria</taxon>
        <taxon>Pseudomonadales</taxon>
        <taxon>Pseudomonadaceae</taxon>
        <taxon>Pseudomonas</taxon>
    </lineage>
</organism>
<gene>
    <name evidence="8" type="ORF">DI599_21120</name>
</gene>
<keyword evidence="5" id="KW-0949">S-adenosyl-L-methionine</keyword>
<dbReference type="Gene3D" id="3.40.50.150">
    <property type="entry name" value="Vaccinia Virus protein VP39"/>
    <property type="match status" value="1"/>
</dbReference>
<evidence type="ECO:0000313" key="9">
    <source>
        <dbReference type="Proteomes" id="UP000249198"/>
    </source>
</evidence>
<evidence type="ECO:0000256" key="2">
    <source>
        <dbReference type="ARBA" id="ARBA00011900"/>
    </source>
</evidence>
<evidence type="ECO:0000256" key="4">
    <source>
        <dbReference type="ARBA" id="ARBA00022679"/>
    </source>
</evidence>
<evidence type="ECO:0000256" key="3">
    <source>
        <dbReference type="ARBA" id="ARBA00022603"/>
    </source>
</evidence>
<dbReference type="Proteomes" id="UP000249198">
    <property type="component" value="Unassembled WGS sequence"/>
</dbReference>
<evidence type="ECO:0000256" key="1">
    <source>
        <dbReference type="ARBA" id="ARBA00006594"/>
    </source>
</evidence>
<dbReference type="InterPro" id="IPR002941">
    <property type="entry name" value="DNA_methylase_N4/N6"/>
</dbReference>
<dbReference type="InterPro" id="IPR002295">
    <property type="entry name" value="N4/N6-MTase_EcoPI_Mod-like"/>
</dbReference>
<evidence type="ECO:0000256" key="6">
    <source>
        <dbReference type="ARBA" id="ARBA00047942"/>
    </source>
</evidence>
<comment type="catalytic activity">
    <reaction evidence="6">
        <text>a 2'-deoxyadenosine in DNA + S-adenosyl-L-methionine = an N(6)-methyl-2'-deoxyadenosine in DNA + S-adenosyl-L-homocysteine + H(+)</text>
        <dbReference type="Rhea" id="RHEA:15197"/>
        <dbReference type="Rhea" id="RHEA-COMP:12418"/>
        <dbReference type="Rhea" id="RHEA-COMP:12419"/>
        <dbReference type="ChEBI" id="CHEBI:15378"/>
        <dbReference type="ChEBI" id="CHEBI:57856"/>
        <dbReference type="ChEBI" id="CHEBI:59789"/>
        <dbReference type="ChEBI" id="CHEBI:90615"/>
        <dbReference type="ChEBI" id="CHEBI:90616"/>
        <dbReference type="EC" id="2.1.1.72"/>
    </reaction>
</comment>
<dbReference type="EMBL" id="QFOH01000041">
    <property type="protein sequence ID" value="PZP20892.1"/>
    <property type="molecule type" value="Genomic_DNA"/>
</dbReference>
<dbReference type="Pfam" id="PF01555">
    <property type="entry name" value="N6_N4_Mtase"/>
    <property type="match status" value="1"/>
</dbReference>
<reference evidence="8 9" key="1">
    <citation type="submission" date="2017-08" db="EMBL/GenBank/DDBJ databases">
        <title>Infants hospitalized years apart are colonized by the same room-sourced microbial strains.</title>
        <authorList>
            <person name="Brooks B."/>
            <person name="Olm M.R."/>
            <person name="Firek B.A."/>
            <person name="Baker R."/>
            <person name="Thomas B.C."/>
            <person name="Morowitz M.J."/>
            <person name="Banfield J.F."/>
        </authorList>
    </citation>
    <scope>NUCLEOTIDE SEQUENCE [LARGE SCALE GENOMIC DNA]</scope>
    <source>
        <strain evidence="8">S2_009_000_R2_77</strain>
    </source>
</reference>
<name>A0A2W5EQ02_9PSED</name>
<protein>
    <recommendedName>
        <fullName evidence="2">site-specific DNA-methyltransferase (adenine-specific)</fullName>
        <ecNumber evidence="2">2.1.1.72</ecNumber>
    </recommendedName>
</protein>
<comment type="similarity">
    <text evidence="1">Belongs to the N(4)/N(6)-methyltransferase family.</text>
</comment>
<feature type="domain" description="DNA methylase N-4/N-6" evidence="7">
    <location>
        <begin position="303"/>
        <end position="634"/>
    </location>
</feature>
<keyword evidence="3 8" id="KW-0489">Methyltransferase</keyword>
<dbReference type="RefSeq" id="WP_273234941.1">
    <property type="nucleotide sequence ID" value="NZ_QFOH01000041.1"/>
</dbReference>
<dbReference type="EC" id="2.1.1.72" evidence="2"/>
<keyword evidence="4 8" id="KW-0808">Transferase</keyword>
<dbReference type="GO" id="GO:0003677">
    <property type="term" value="F:DNA binding"/>
    <property type="evidence" value="ECO:0007669"/>
    <property type="project" value="InterPro"/>
</dbReference>
<evidence type="ECO:0000313" key="8">
    <source>
        <dbReference type="EMBL" id="PZP20892.1"/>
    </source>
</evidence>
<sequence>MSQHDAKLHELILQLIPKDGSSIGNIKLQQQLSEAATFGFSEEDYWRIRDALIANGVLGKGQGRGGSVFLAQLSTSKPVSLADQVVAKHRPQPEAAQTPVDAAIGADPYGTYQYDTKATSRPDVGVQEQFNARKPPKQYRYDSSLAPELSWDENAERDFAEWLLNLVAEAAEKGEASVFSEEQVWKGNGERFNSLSQCVARLKSLTQPFLNWAGKAERQQISVPTVPLFVHERHSTQNILKTLESHRATFTTLDLFGDNADKDIADQLDAYTHKEQWANRLILGDSLQVMNSLLEYEGMGGQVQMLFFDPPYGVKFGSNFQPFVRKREVKHGKDEEMIREPEMVKAYRDTWELGLHSYLSYMRDRLYLAHSLMAPSGSVFVQISDDNLHHVREVLSEIFGEHNFCGLIAFRTTGGQSTSLLSTSTDFLVWYAKDKNQAKSKFNNPAISKYPESGAIGQYVFLEPGDKSQEPRRMTKEEQEGLEPFPEGWKVLAHDTLYSQGAPSDPADQYFEWNGNTYKCPANTHWKPGVKSGGMQRLAEANRLMLVGNTLRYKRYIDDFPVYYLDNVWDDTARSGFSRKKEYVVETSEKVIERCILMVTEPGDLVLDITCGSGTSAVCAEKWGRRWITCDTSRVPLSLARQRLLTATFPWFDLKAPDRGPAGGFIYKRKQNRKGEEVGGLIPRVTLSSIANNKDPETVTLPDRPEKIDNITRVCGPFTVEATIQAAHSLEVEGATQAAEQAAGYNARSYLDRMIDILRRSHNLRLPGNRNLKLEQVRVLDNDFLHAEAVDEQEQRIAIVFGPEDGAISSDQVFEAASEAYFLKYSQLFFFGFAIQAKARELVDDRKRLRLPCTYISVTPDVAMDDLLKTSHTDQLFSITGLPDARIVSAGLRDDGRAMYQVELLGLDTFRPDTMGTESVEPDNLPCWMLDTSYNGMAFCASQVFFPRTGAWDNLQKSLKGQFNDSVWEHLAGTTSEPFVADNKGQIAIKVIDERGNELMRVLNVAEAE</sequence>
<dbReference type="PRINTS" id="PR00506">
    <property type="entry name" value="D21N6MTFRASE"/>
</dbReference>